<dbReference type="Gene3D" id="3.30.40.10">
    <property type="entry name" value="Zinc/RING finger domain, C3HC4 (zinc finger)"/>
    <property type="match status" value="1"/>
</dbReference>
<dbReference type="EMBL" id="CM035407">
    <property type="protein sequence ID" value="KAH7442816.1"/>
    <property type="molecule type" value="Genomic_DNA"/>
</dbReference>
<protein>
    <recommendedName>
        <fullName evidence="3">RING-type domain-containing protein</fullName>
    </recommendedName>
</protein>
<feature type="region of interest" description="Disordered" evidence="2">
    <location>
        <begin position="454"/>
        <end position="481"/>
    </location>
</feature>
<evidence type="ECO:0000259" key="3">
    <source>
        <dbReference type="PROSITE" id="PS50089"/>
    </source>
</evidence>
<dbReference type="OMA" id="KETYCAS"/>
<reference evidence="4" key="1">
    <citation type="submission" date="2021-08" db="EMBL/GenBank/DDBJ databases">
        <title>WGS assembly of Ceratopteris richardii.</title>
        <authorList>
            <person name="Marchant D.B."/>
            <person name="Chen G."/>
            <person name="Jenkins J."/>
            <person name="Shu S."/>
            <person name="Leebens-Mack J."/>
            <person name="Grimwood J."/>
            <person name="Schmutz J."/>
            <person name="Soltis P."/>
            <person name="Soltis D."/>
            <person name="Chen Z.-H."/>
        </authorList>
    </citation>
    <scope>NUCLEOTIDE SEQUENCE</scope>
    <source>
        <strain evidence="4">Whitten #5841</strain>
        <tissue evidence="4">Leaf</tissue>
    </source>
</reference>
<keyword evidence="5" id="KW-1185">Reference proteome</keyword>
<dbReference type="PROSITE" id="PS50089">
    <property type="entry name" value="ZF_RING_2"/>
    <property type="match status" value="1"/>
</dbReference>
<organism evidence="4 5">
    <name type="scientific">Ceratopteris richardii</name>
    <name type="common">Triangle waterfern</name>
    <dbReference type="NCBI Taxonomy" id="49495"/>
    <lineage>
        <taxon>Eukaryota</taxon>
        <taxon>Viridiplantae</taxon>
        <taxon>Streptophyta</taxon>
        <taxon>Embryophyta</taxon>
        <taxon>Tracheophyta</taxon>
        <taxon>Polypodiopsida</taxon>
        <taxon>Polypodiidae</taxon>
        <taxon>Polypodiales</taxon>
        <taxon>Pteridineae</taxon>
        <taxon>Pteridaceae</taxon>
        <taxon>Parkerioideae</taxon>
        <taxon>Ceratopteris</taxon>
    </lineage>
</organism>
<dbReference type="GO" id="GO:0008270">
    <property type="term" value="F:zinc ion binding"/>
    <property type="evidence" value="ECO:0007669"/>
    <property type="project" value="UniProtKB-KW"/>
</dbReference>
<dbReference type="SMART" id="SM00184">
    <property type="entry name" value="RING"/>
    <property type="match status" value="1"/>
</dbReference>
<comment type="caution">
    <text evidence="4">The sequence shown here is derived from an EMBL/GenBank/DDBJ whole genome shotgun (WGS) entry which is preliminary data.</text>
</comment>
<keyword evidence="1" id="KW-0863">Zinc-finger</keyword>
<feature type="compositionally biased region" description="Low complexity" evidence="2">
    <location>
        <begin position="72"/>
        <end position="83"/>
    </location>
</feature>
<feature type="region of interest" description="Disordered" evidence="2">
    <location>
        <begin position="72"/>
        <end position="103"/>
    </location>
</feature>
<evidence type="ECO:0000313" key="5">
    <source>
        <dbReference type="Proteomes" id="UP000825935"/>
    </source>
</evidence>
<accession>A0A8T2VA18</accession>
<evidence type="ECO:0000313" key="4">
    <source>
        <dbReference type="EMBL" id="KAH7442816.1"/>
    </source>
</evidence>
<dbReference type="Proteomes" id="UP000825935">
    <property type="component" value="Chromosome 2"/>
</dbReference>
<keyword evidence="1" id="KW-0862">Zinc</keyword>
<keyword evidence="1" id="KW-0479">Metal-binding</keyword>
<gene>
    <name evidence="4" type="ORF">KP509_02G003700</name>
</gene>
<dbReference type="InterPro" id="IPR013083">
    <property type="entry name" value="Znf_RING/FYVE/PHD"/>
</dbReference>
<proteinExistence type="predicted"/>
<dbReference type="InterPro" id="IPR001841">
    <property type="entry name" value="Znf_RING"/>
</dbReference>
<evidence type="ECO:0000256" key="2">
    <source>
        <dbReference type="SAM" id="MobiDB-lite"/>
    </source>
</evidence>
<feature type="compositionally biased region" description="Basic and acidic residues" evidence="2">
    <location>
        <begin position="468"/>
        <end position="481"/>
    </location>
</feature>
<sequence>MGSVCCTASRSRELAETSDDWSIDHVRVMNAETAHVTLSPPYFSSRREVEPQISEFETIYDGIFFGRTVSSSNTSARSNSVGSERQSASSHHRPETRSGMVDVLNSPSDSSCYFQQSSLDHTSNSVATSSCLWKKCTTATSQEEPGAPAYSAIPSKLMEEFSFGPSANQVHYFPKLNISKSMQSMGSSPGSEMDDDANEVTATRFHSYQQMLRNTVDTPFKFSRQKAESQRTSSSSDFLDHLDPRSWRWSGRGFPSMITVGEQEDLNELYIANTVPVCNHNPSTQFESPTCGLCSKAVSQKSLWSFPRALTNKDLPVVGILECGHVYHAECLERATPDALSHDPPCPKCGVKGTKPKMQQGNLTKSEARDPPIIKGQLFHAGVSSYESNDDAELNKSSEMGGHQSCLSEESRKGLLHLTVHTSDKPSVTRSLLRKQFPFRAKVSREAMTSSFGSIRPGYAARVSPENNSRDDDFVMGKKAY</sequence>
<evidence type="ECO:0000256" key="1">
    <source>
        <dbReference type="PROSITE-ProRule" id="PRU00175"/>
    </source>
</evidence>
<dbReference type="SUPFAM" id="SSF57850">
    <property type="entry name" value="RING/U-box"/>
    <property type="match status" value="1"/>
</dbReference>
<dbReference type="AlphaFoldDB" id="A0A8T2VA18"/>
<name>A0A8T2VA18_CERRI</name>
<dbReference type="PANTHER" id="PTHR31150:SF32">
    <property type="entry name" value="RING_U-BOX SUPERFAMILY PROTEIN"/>
    <property type="match status" value="1"/>
</dbReference>
<feature type="domain" description="RING-type" evidence="3">
    <location>
        <begin position="291"/>
        <end position="349"/>
    </location>
</feature>
<dbReference type="PANTHER" id="PTHR31150">
    <property type="entry name" value="EXPRESSED PROTEIN"/>
    <property type="match status" value="1"/>
</dbReference>
<dbReference type="OrthoDB" id="416496at2759"/>